<comment type="caution">
    <text evidence="7">The sequence shown here is derived from an EMBL/GenBank/DDBJ whole genome shotgun (WGS) entry which is preliminary data.</text>
</comment>
<dbReference type="SUPFAM" id="SSF50978">
    <property type="entry name" value="WD40 repeat-like"/>
    <property type="match status" value="1"/>
</dbReference>
<dbReference type="Pfam" id="PF00400">
    <property type="entry name" value="WD40"/>
    <property type="match status" value="2"/>
</dbReference>
<dbReference type="PRINTS" id="PR00153">
    <property type="entry name" value="CSAPPISMRASE"/>
</dbReference>
<evidence type="ECO:0000256" key="3">
    <source>
        <dbReference type="ARBA" id="ARBA00023235"/>
    </source>
</evidence>
<evidence type="ECO:0000256" key="5">
    <source>
        <dbReference type="SAM" id="MobiDB-lite"/>
    </source>
</evidence>
<proteinExistence type="predicted"/>
<organism evidence="7 8">
    <name type="scientific">Dunaliella salina</name>
    <name type="common">Green alga</name>
    <name type="synonym">Protococcus salinus</name>
    <dbReference type="NCBI Taxonomy" id="3046"/>
    <lineage>
        <taxon>Eukaryota</taxon>
        <taxon>Viridiplantae</taxon>
        <taxon>Chlorophyta</taxon>
        <taxon>core chlorophytes</taxon>
        <taxon>Chlorophyceae</taxon>
        <taxon>CS clade</taxon>
        <taxon>Chlamydomonadales</taxon>
        <taxon>Dunaliellaceae</taxon>
        <taxon>Dunaliella</taxon>
    </lineage>
</organism>
<dbReference type="InterPro" id="IPR036322">
    <property type="entry name" value="WD40_repeat_dom_sf"/>
</dbReference>
<keyword evidence="8" id="KW-1185">Reference proteome</keyword>
<feature type="region of interest" description="Disordered" evidence="5">
    <location>
        <begin position="1"/>
        <end position="54"/>
    </location>
</feature>
<dbReference type="PANTHER" id="PTHR45625">
    <property type="entry name" value="PEPTIDYL-PROLYL CIS-TRANS ISOMERASE-RELATED"/>
    <property type="match status" value="1"/>
</dbReference>
<reference evidence="7" key="1">
    <citation type="submission" date="2017-08" db="EMBL/GenBank/DDBJ databases">
        <authorList>
            <person name="Polle J.E."/>
            <person name="Barry K."/>
            <person name="Cushman J."/>
            <person name="Schmutz J."/>
            <person name="Tran D."/>
            <person name="Hathwaick L.T."/>
            <person name="Yim W.C."/>
            <person name="Jenkins J."/>
            <person name="Mckie-Krisberg Z.M."/>
            <person name="Prochnik S."/>
            <person name="Lindquist E."/>
            <person name="Dockter R.B."/>
            <person name="Adam C."/>
            <person name="Molina H."/>
            <person name="Bunkerborg J."/>
            <person name="Jin E."/>
            <person name="Buchheim M."/>
            <person name="Magnuson J."/>
        </authorList>
    </citation>
    <scope>NUCLEOTIDE SEQUENCE</scope>
    <source>
        <strain evidence="7">CCAP 19/18</strain>
    </source>
</reference>
<dbReference type="EMBL" id="MU070715">
    <property type="protein sequence ID" value="KAF5826791.1"/>
    <property type="molecule type" value="Genomic_DNA"/>
</dbReference>
<feature type="domain" description="PPIase cyclophilin-type" evidence="6">
    <location>
        <begin position="433"/>
        <end position="580"/>
    </location>
</feature>
<keyword evidence="2" id="KW-0697">Rotamase</keyword>
<evidence type="ECO:0000259" key="6">
    <source>
        <dbReference type="PROSITE" id="PS50072"/>
    </source>
</evidence>
<evidence type="ECO:0000256" key="2">
    <source>
        <dbReference type="ARBA" id="ARBA00023110"/>
    </source>
</evidence>
<dbReference type="InterPro" id="IPR044666">
    <property type="entry name" value="Cyclophilin_A-like"/>
</dbReference>
<evidence type="ECO:0000313" key="7">
    <source>
        <dbReference type="EMBL" id="KAF5826791.1"/>
    </source>
</evidence>
<protein>
    <recommendedName>
        <fullName evidence="1">peptidylprolyl isomerase</fullName>
        <ecNumber evidence="1">5.2.1.8</ecNumber>
    </recommendedName>
</protein>
<keyword evidence="3" id="KW-0413">Isomerase</keyword>
<dbReference type="InterPro" id="IPR029000">
    <property type="entry name" value="Cyclophilin-like_dom_sf"/>
</dbReference>
<dbReference type="InterPro" id="IPR020892">
    <property type="entry name" value="Cyclophilin-type_PPIase_CS"/>
</dbReference>
<accession>A0ABQ7FWP1</accession>
<name>A0ABQ7FWP1_DUNSA</name>
<dbReference type="SUPFAM" id="SSF50891">
    <property type="entry name" value="Cyclophilin-like"/>
    <property type="match status" value="1"/>
</dbReference>
<dbReference type="InterPro" id="IPR015943">
    <property type="entry name" value="WD40/YVTN_repeat-like_dom_sf"/>
</dbReference>
<dbReference type="InterPro" id="IPR002130">
    <property type="entry name" value="Cyclophilin-type_PPIase_dom"/>
</dbReference>
<sequence>MMEGRRGVEAAHEHDAGKSRVNAEAEDDGQEAGPPRPPPEDEEEPDVGPVMPPSKKRKALEFEDQYLKQLPTAQMYERSYMHRDTVTHVMVTPSGFIITASVDGCLKFWKKQQEGIEFVKLYRAHLGAVDDLACSCDGHLLASLSRDKTVKVYDVLNFDMIAMIRTPFVPGCVEWIFKRGEAQARLAISDFNSGDIYVYDARSGSSEPIHIHKVDKSGLKFVTVSRDRRIRVFKFKTGKLMRAYDESLEAAHELQRSGHEAFVLEDIDFGRRLAVEKELATAETAPPPNAVFDESGNFLLYPSLLGIKVVNLVTNHPMFCAGKVENTERFLRVALFQGTANKKAKMKIPTVELLDKIPQPDPTLVCCAFRRQRLFLFSKREPKDVEEAEGAEAAAAAVGGRDVFNEKPSLEDILTAEGEAGDALVLPRGITIHTNKGDITAKLFPDECPKTVENFTTHAKNGYYDNVIFHRVIKGFMIQTGDPLGDGTGGESIWGGEFQDEFHKMLRHDRPGILSMANAGPNTNGSQFFITGGGCSWLDNKHTVFGRVVKGMDVVHMIEKAKVNKEDRPYEDIKIVNMTAHDTVDV</sequence>
<feature type="repeat" description="WD" evidence="4">
    <location>
        <begin position="122"/>
        <end position="163"/>
    </location>
</feature>
<dbReference type="Proteomes" id="UP000815325">
    <property type="component" value="Unassembled WGS sequence"/>
</dbReference>
<dbReference type="PROSITE" id="PS50082">
    <property type="entry name" value="WD_REPEATS_2"/>
    <property type="match status" value="1"/>
</dbReference>
<dbReference type="PROSITE" id="PS50072">
    <property type="entry name" value="CSA_PPIASE_2"/>
    <property type="match status" value="1"/>
</dbReference>
<evidence type="ECO:0000256" key="4">
    <source>
        <dbReference type="PROSITE-ProRule" id="PRU00221"/>
    </source>
</evidence>
<evidence type="ECO:0000256" key="1">
    <source>
        <dbReference type="ARBA" id="ARBA00013194"/>
    </source>
</evidence>
<dbReference type="Gene3D" id="2.40.100.10">
    <property type="entry name" value="Cyclophilin-like"/>
    <property type="match status" value="1"/>
</dbReference>
<dbReference type="InterPro" id="IPR001680">
    <property type="entry name" value="WD40_rpt"/>
</dbReference>
<dbReference type="PROSITE" id="PS00170">
    <property type="entry name" value="CSA_PPIASE_1"/>
    <property type="match status" value="1"/>
</dbReference>
<keyword evidence="4" id="KW-0853">WD repeat</keyword>
<dbReference type="Pfam" id="PF00160">
    <property type="entry name" value="Pro_isomerase"/>
    <property type="match status" value="1"/>
</dbReference>
<evidence type="ECO:0000313" key="8">
    <source>
        <dbReference type="Proteomes" id="UP000815325"/>
    </source>
</evidence>
<gene>
    <name evidence="7" type="ORF">DUNSADRAFT_2058</name>
</gene>
<feature type="compositionally biased region" description="Basic and acidic residues" evidence="5">
    <location>
        <begin position="1"/>
        <end position="23"/>
    </location>
</feature>
<dbReference type="EC" id="5.2.1.8" evidence="1"/>
<dbReference type="CDD" id="cd01927">
    <property type="entry name" value="cyclophilin_WD40"/>
    <property type="match status" value="1"/>
</dbReference>
<dbReference type="SMART" id="SM00320">
    <property type="entry name" value="WD40"/>
    <property type="match status" value="3"/>
</dbReference>
<dbReference type="Gene3D" id="2.130.10.10">
    <property type="entry name" value="YVTN repeat-like/Quinoprotein amine dehydrogenase"/>
    <property type="match status" value="1"/>
</dbReference>
<dbReference type="PANTHER" id="PTHR45625:SF4">
    <property type="entry name" value="PEPTIDYLPROLYL ISOMERASE DOMAIN AND WD REPEAT-CONTAINING PROTEIN 1"/>
    <property type="match status" value="1"/>
</dbReference>